<dbReference type="EMBL" id="JWIN03000071">
    <property type="protein sequence ID" value="KAB1252053.1"/>
    <property type="molecule type" value="Genomic_DNA"/>
</dbReference>
<dbReference type="PROSITE" id="PS01186">
    <property type="entry name" value="EGF_2"/>
    <property type="match status" value="1"/>
</dbReference>
<feature type="region of interest" description="Disordered" evidence="16">
    <location>
        <begin position="2080"/>
        <end position="2100"/>
    </location>
</feature>
<dbReference type="FunFam" id="3.80.10.10:FF:000250">
    <property type="entry name" value="vasorin"/>
    <property type="match status" value="1"/>
</dbReference>
<gene>
    <name evidence="19" type="primary">Vasorin</name>
    <name evidence="19" type="ORF">Cadr_000030733</name>
</gene>
<dbReference type="SMART" id="SM00013">
    <property type="entry name" value="LRRNT"/>
    <property type="match status" value="1"/>
</dbReference>
<feature type="region of interest" description="Disordered" evidence="16">
    <location>
        <begin position="3821"/>
        <end position="3854"/>
    </location>
</feature>
<feature type="compositionally biased region" description="Pro residues" evidence="16">
    <location>
        <begin position="4656"/>
        <end position="4665"/>
    </location>
</feature>
<feature type="region of interest" description="Disordered" evidence="16">
    <location>
        <begin position="2743"/>
        <end position="2763"/>
    </location>
</feature>
<feature type="region of interest" description="Disordered" evidence="16">
    <location>
        <begin position="3492"/>
        <end position="3539"/>
    </location>
</feature>
<dbReference type="InterPro" id="IPR003591">
    <property type="entry name" value="Leu-rich_rpt_typical-subtyp"/>
</dbReference>
<keyword evidence="10" id="KW-0325">Glycoprotein</keyword>
<keyword evidence="4" id="KW-0812">Transmembrane</keyword>
<evidence type="ECO:0000313" key="20">
    <source>
        <dbReference type="Proteomes" id="UP000299084"/>
    </source>
</evidence>
<dbReference type="Pfam" id="PF13855">
    <property type="entry name" value="LRR_8"/>
    <property type="match status" value="1"/>
</dbReference>
<dbReference type="FunFam" id="2.60.40.10:FF:001413">
    <property type="entry name" value="Vasorin"/>
    <property type="match status" value="1"/>
</dbReference>
<feature type="compositionally biased region" description="Polar residues" evidence="16">
    <location>
        <begin position="1446"/>
        <end position="1455"/>
    </location>
</feature>
<evidence type="ECO:0000259" key="17">
    <source>
        <dbReference type="PROSITE" id="PS50026"/>
    </source>
</evidence>
<dbReference type="SMART" id="SM00369">
    <property type="entry name" value="LRR_TYP"/>
    <property type="match status" value="8"/>
</dbReference>
<dbReference type="SUPFAM" id="SSF52058">
    <property type="entry name" value="L domain-like"/>
    <property type="match status" value="1"/>
</dbReference>
<evidence type="ECO:0000256" key="2">
    <source>
        <dbReference type="ARBA" id="ARBA00022536"/>
    </source>
</evidence>
<dbReference type="PROSITE" id="PS50026">
    <property type="entry name" value="EGF_3"/>
    <property type="match status" value="1"/>
</dbReference>
<feature type="region of interest" description="Disordered" evidence="16">
    <location>
        <begin position="3307"/>
        <end position="3331"/>
    </location>
</feature>
<feature type="region of interest" description="Disordered" evidence="16">
    <location>
        <begin position="2628"/>
        <end position="2649"/>
    </location>
</feature>
<keyword evidence="8" id="KW-0472">Membrane</keyword>
<feature type="region of interest" description="Disordered" evidence="16">
    <location>
        <begin position="403"/>
        <end position="436"/>
    </location>
</feature>
<feature type="domain" description="EGF-like" evidence="17">
    <location>
        <begin position="2039"/>
        <end position="2076"/>
    </location>
</feature>
<feature type="region of interest" description="Disordered" evidence="16">
    <location>
        <begin position="2282"/>
        <end position="2322"/>
    </location>
</feature>
<dbReference type="SMART" id="SM00082">
    <property type="entry name" value="LRRCT"/>
    <property type="match status" value="1"/>
</dbReference>
<evidence type="ECO:0000259" key="18">
    <source>
        <dbReference type="PROSITE" id="PS50853"/>
    </source>
</evidence>
<feature type="compositionally biased region" description="Basic and acidic residues" evidence="16">
    <location>
        <begin position="5026"/>
        <end position="5035"/>
    </location>
</feature>
<feature type="region of interest" description="Disordered" evidence="16">
    <location>
        <begin position="2442"/>
        <end position="2484"/>
    </location>
</feature>
<evidence type="ECO:0000313" key="19">
    <source>
        <dbReference type="EMBL" id="KAB1252053.1"/>
    </source>
</evidence>
<feature type="region of interest" description="Disordered" evidence="16">
    <location>
        <begin position="4517"/>
        <end position="4577"/>
    </location>
</feature>
<feature type="region of interest" description="Disordered" evidence="16">
    <location>
        <begin position="1423"/>
        <end position="1493"/>
    </location>
</feature>
<evidence type="ECO:0000256" key="3">
    <source>
        <dbReference type="ARBA" id="ARBA00022614"/>
    </source>
</evidence>
<feature type="compositionally biased region" description="Low complexity" evidence="16">
    <location>
        <begin position="3791"/>
        <end position="3802"/>
    </location>
</feature>
<keyword evidence="7" id="KW-1133">Transmembrane helix</keyword>
<feature type="compositionally biased region" description="Basic and acidic residues" evidence="16">
    <location>
        <begin position="2457"/>
        <end position="2468"/>
    </location>
</feature>
<comment type="caution">
    <text evidence="19">The sequence shown here is derived from an EMBL/GenBank/DDBJ whole genome shotgun (WGS) entry which is preliminary data.</text>
</comment>
<dbReference type="SMART" id="SM00181">
    <property type="entry name" value="EGF"/>
    <property type="match status" value="1"/>
</dbReference>
<feature type="region of interest" description="Disordered" evidence="16">
    <location>
        <begin position="4457"/>
        <end position="4487"/>
    </location>
</feature>
<dbReference type="PROSITE" id="PS50853">
    <property type="entry name" value="FN3"/>
    <property type="match status" value="1"/>
</dbReference>
<feature type="region of interest" description="Disordered" evidence="16">
    <location>
        <begin position="4281"/>
        <end position="4326"/>
    </location>
</feature>
<evidence type="ECO:0000256" key="7">
    <source>
        <dbReference type="ARBA" id="ARBA00022989"/>
    </source>
</evidence>
<feature type="region of interest" description="Disordered" evidence="16">
    <location>
        <begin position="4693"/>
        <end position="4726"/>
    </location>
</feature>
<dbReference type="PROSITE" id="PS00022">
    <property type="entry name" value="EGF_1"/>
    <property type="match status" value="1"/>
</dbReference>
<dbReference type="Pfam" id="PF00008">
    <property type="entry name" value="EGF"/>
    <property type="match status" value="1"/>
</dbReference>
<feature type="region of interest" description="Disordered" evidence="16">
    <location>
        <begin position="1151"/>
        <end position="1204"/>
    </location>
</feature>
<feature type="region of interest" description="Disordered" evidence="16">
    <location>
        <begin position="1323"/>
        <end position="1351"/>
    </location>
</feature>
<keyword evidence="20" id="KW-1185">Reference proteome</keyword>
<evidence type="ECO:0000256" key="16">
    <source>
        <dbReference type="SAM" id="MobiDB-lite"/>
    </source>
</evidence>
<feature type="compositionally biased region" description="Low complexity" evidence="16">
    <location>
        <begin position="1988"/>
        <end position="1999"/>
    </location>
</feature>
<accession>A0A5N4BZJ9</accession>
<evidence type="ECO:0000256" key="10">
    <source>
        <dbReference type="ARBA" id="ARBA00023180"/>
    </source>
</evidence>
<dbReference type="FunFam" id="3.80.10.10:FF:000211">
    <property type="entry name" value="vasorin"/>
    <property type="match status" value="1"/>
</dbReference>
<feature type="region of interest" description="Disordered" evidence="16">
    <location>
        <begin position="1094"/>
        <end position="1113"/>
    </location>
</feature>
<keyword evidence="2 15" id="KW-0245">EGF-like domain</keyword>
<keyword evidence="3" id="KW-0433">Leucine-rich repeat</keyword>
<feature type="region of interest" description="Disordered" evidence="16">
    <location>
        <begin position="3869"/>
        <end position="3946"/>
    </location>
</feature>
<dbReference type="STRING" id="9838.ENSCDRP00005011601"/>
<feature type="compositionally biased region" description="Pro residues" evidence="16">
    <location>
        <begin position="2084"/>
        <end position="2098"/>
    </location>
</feature>
<dbReference type="InterPro" id="IPR003961">
    <property type="entry name" value="FN3_dom"/>
</dbReference>
<feature type="region of interest" description="Disordered" evidence="16">
    <location>
        <begin position="3679"/>
        <end position="3713"/>
    </location>
</feature>
<dbReference type="InterPro" id="IPR036116">
    <property type="entry name" value="FN3_sf"/>
</dbReference>
<feature type="region of interest" description="Disordered" evidence="16">
    <location>
        <begin position="4986"/>
        <end position="5041"/>
    </location>
</feature>
<evidence type="ECO:0000256" key="15">
    <source>
        <dbReference type="PROSITE-ProRule" id="PRU00076"/>
    </source>
</evidence>
<evidence type="ECO:0000256" key="12">
    <source>
        <dbReference type="ARBA" id="ARBA00063195"/>
    </source>
</evidence>
<feature type="region of interest" description="Disordered" evidence="16">
    <location>
        <begin position="304"/>
        <end position="324"/>
    </location>
</feature>
<feature type="compositionally biased region" description="Polar residues" evidence="16">
    <location>
        <begin position="3526"/>
        <end position="3539"/>
    </location>
</feature>
<dbReference type="InterPro" id="IPR000483">
    <property type="entry name" value="Cys-rich_flank_reg_C"/>
</dbReference>
<feature type="region of interest" description="Disordered" evidence="16">
    <location>
        <begin position="4873"/>
        <end position="4953"/>
    </location>
</feature>
<feature type="region of interest" description="Disordered" evidence="16">
    <location>
        <begin position="838"/>
        <end position="869"/>
    </location>
</feature>
<evidence type="ECO:0000256" key="1">
    <source>
        <dbReference type="ARBA" id="ARBA00004479"/>
    </source>
</evidence>
<feature type="region of interest" description="Disordered" evidence="16">
    <location>
        <begin position="4601"/>
        <end position="4666"/>
    </location>
</feature>
<dbReference type="PROSITE" id="PS51450">
    <property type="entry name" value="LRR"/>
    <property type="match status" value="2"/>
</dbReference>
<feature type="region of interest" description="Disordered" evidence="16">
    <location>
        <begin position="3076"/>
        <end position="3096"/>
    </location>
</feature>
<dbReference type="GO" id="GO:0005886">
    <property type="term" value="C:plasma membrane"/>
    <property type="evidence" value="ECO:0007669"/>
    <property type="project" value="TreeGrafter"/>
</dbReference>
<comment type="caution">
    <text evidence="15">Lacks conserved residue(s) required for the propagation of feature annotation.</text>
</comment>
<keyword evidence="5" id="KW-0732">Signal</keyword>
<dbReference type="InterPro" id="IPR000372">
    <property type="entry name" value="LRRNT"/>
</dbReference>
<feature type="region of interest" description="Disordered" evidence="16">
    <location>
        <begin position="3177"/>
        <end position="3196"/>
    </location>
</feature>
<keyword evidence="6" id="KW-0677">Repeat</keyword>
<evidence type="ECO:0000256" key="4">
    <source>
        <dbReference type="ARBA" id="ARBA00022692"/>
    </source>
</evidence>
<feature type="disulfide bond" evidence="15">
    <location>
        <begin position="2066"/>
        <end position="2075"/>
    </location>
</feature>
<feature type="region of interest" description="Disordered" evidence="16">
    <location>
        <begin position="2180"/>
        <end position="2200"/>
    </location>
</feature>
<dbReference type="Gene3D" id="3.80.10.10">
    <property type="entry name" value="Ribonuclease Inhibitor"/>
    <property type="match status" value="2"/>
</dbReference>
<reference evidence="19 20" key="1">
    <citation type="journal article" date="2019" name="Mol. Ecol. Resour.">
        <title>Improving Illumina assemblies with Hi-C and long reads: an example with the North African dromedary.</title>
        <authorList>
            <person name="Elbers J.P."/>
            <person name="Rogers M.F."/>
            <person name="Perelman P.L."/>
            <person name="Proskuryakova A.A."/>
            <person name="Serdyukova N.A."/>
            <person name="Johnson W.E."/>
            <person name="Horin P."/>
            <person name="Corander J."/>
            <person name="Murphy D."/>
            <person name="Burger P.A."/>
        </authorList>
    </citation>
    <scope>NUCLEOTIDE SEQUENCE [LARGE SCALE GENOMIC DNA]</scope>
    <source>
        <strain evidence="19">Drom800</strain>
        <tissue evidence="19">Blood</tissue>
    </source>
</reference>
<organism evidence="19 20">
    <name type="scientific">Camelus dromedarius</name>
    <name type="common">Dromedary</name>
    <name type="synonym">Arabian camel</name>
    <dbReference type="NCBI Taxonomy" id="9838"/>
    <lineage>
        <taxon>Eukaryota</taxon>
        <taxon>Metazoa</taxon>
        <taxon>Chordata</taxon>
        <taxon>Craniata</taxon>
        <taxon>Vertebrata</taxon>
        <taxon>Euteleostomi</taxon>
        <taxon>Mammalia</taxon>
        <taxon>Eutheria</taxon>
        <taxon>Laurasiatheria</taxon>
        <taxon>Artiodactyla</taxon>
        <taxon>Tylopoda</taxon>
        <taxon>Camelidae</taxon>
        <taxon>Camelus</taxon>
    </lineage>
</organism>
<dbReference type="PANTHER" id="PTHR24369">
    <property type="entry name" value="ANTIGEN BSP, PUTATIVE-RELATED"/>
    <property type="match status" value="1"/>
</dbReference>
<feature type="region of interest" description="Disordered" evidence="16">
    <location>
        <begin position="4039"/>
        <end position="4066"/>
    </location>
</feature>
<dbReference type="InterPro" id="IPR050541">
    <property type="entry name" value="LRR_TM_domain-containing"/>
</dbReference>
<evidence type="ECO:0000256" key="8">
    <source>
        <dbReference type="ARBA" id="ARBA00023136"/>
    </source>
</evidence>
<feature type="region of interest" description="Disordered" evidence="16">
    <location>
        <begin position="1988"/>
        <end position="2029"/>
    </location>
</feature>
<keyword evidence="9 15" id="KW-1015">Disulfide bond</keyword>
<dbReference type="InterPro" id="IPR032675">
    <property type="entry name" value="LRR_dom_sf"/>
</dbReference>
<evidence type="ECO:0000256" key="5">
    <source>
        <dbReference type="ARBA" id="ARBA00022729"/>
    </source>
</evidence>
<comment type="subcellular location">
    <subcellularLocation>
        <location evidence="1">Membrane</location>
        <topology evidence="1">Single-pass type I membrane protein</topology>
    </subcellularLocation>
</comment>
<protein>
    <recommendedName>
        <fullName evidence="13">Vasorin</fullName>
    </recommendedName>
    <alternativeName>
        <fullName evidence="14">Protein slit-like 2</fullName>
    </alternativeName>
</protein>
<feature type="compositionally biased region" description="Polar residues" evidence="16">
    <location>
        <begin position="3837"/>
        <end position="3854"/>
    </location>
</feature>
<dbReference type="CDD" id="cd00054">
    <property type="entry name" value="EGF_CA"/>
    <property type="match status" value="1"/>
</dbReference>
<name>A0A5N4BZJ9_CAMDR</name>
<dbReference type="SUPFAM" id="SSF57196">
    <property type="entry name" value="EGF/Laminin"/>
    <property type="match status" value="1"/>
</dbReference>
<evidence type="ECO:0000256" key="9">
    <source>
        <dbReference type="ARBA" id="ARBA00023157"/>
    </source>
</evidence>
<dbReference type="PANTHER" id="PTHR24369:SF160">
    <property type="entry name" value="VASORIN"/>
    <property type="match status" value="1"/>
</dbReference>
<dbReference type="InterPro" id="IPR001611">
    <property type="entry name" value="Leu-rich_rpt"/>
</dbReference>
<dbReference type="Proteomes" id="UP000299084">
    <property type="component" value="Unassembled WGS sequence"/>
</dbReference>
<dbReference type="InterPro" id="IPR000742">
    <property type="entry name" value="EGF"/>
</dbReference>
<feature type="domain" description="Fibronectin type-III" evidence="18">
    <location>
        <begin position="2094"/>
        <end position="2192"/>
    </location>
</feature>
<feature type="compositionally biased region" description="Basic residues" evidence="16">
    <location>
        <begin position="4523"/>
        <end position="4534"/>
    </location>
</feature>
<evidence type="ECO:0000256" key="11">
    <source>
        <dbReference type="ARBA" id="ARBA00059920"/>
    </source>
</evidence>
<evidence type="ECO:0000256" key="13">
    <source>
        <dbReference type="ARBA" id="ARBA00071776"/>
    </source>
</evidence>
<feature type="region of interest" description="Disordered" evidence="16">
    <location>
        <begin position="3777"/>
        <end position="3802"/>
    </location>
</feature>
<sequence length="5041" mass="537231">MGQVGAEVLGNLLEWHHSLQTLDVEEEFNCLKSLRQKPWGQGDALGRRWVQFLAPIPDIPTTALGQLGQVPGRVEALQLLGSGQGSQLGPGGSSHLSALASHSVPLPLSTEASLTIGSSWEAQQCHLTGLVILPRAPLRPKALYCQENQLPSLLWNLRVLGEGGGCVCVSEHSPVGVCLAWACSRAVFGGRQGCSEGGRGLSPLPFIGFHIPESAGLLSLSWLGRLAGQACGPPPLFLIPASLGMERLEQAPLGHLGFGGWGQVGSSPRLGPAPHRLGWPLGPHWPWAWMGSNPRKGLFCRRVTKNPGHDENEKGKTPSGAISFSDPLTWDWRPPLVTTVFLWQIQGPMSEASPSGITPACANWHLDQPISTPGAAGVLSVEWHLSRVRRHVLLPSGLKSGTGLSHRSGGHQVTHGATEGTHLGPGSSCYGGRGGRKPSSCSSSAASWPCLLRDPLFPGQGDGLTHCPPLQPWGPGIRNFLKLPGDFDVQLGLRSPIGGRRKRRDLDEVVENWRLSPLGPFHEGLGQRTQPARPGAAAPQGWGDWWTWLRPRASSDTSAKPEPAILAAGMVPPAWGVGRLLGWAIARPGRQAGTRATAQTRGVRSAAPDPCTHSLVSGIGGWVYLSLLVPLSPPARLRCSSLRSHVVTQKPGFYILAIPSLTQGLCVSHTWGWVRTLWVLLRAEMTMSLLIESYAEGAGQRTAHSPHPLPELKTPLFRLLSPASPALAHLRVEASPWAPGPPVCAEICVEPLSHHGTLTPAVARLSCRTPNPIPALFPGGPRGGARPRWVQLEALDTLPSWSPLPHQIPGCLHNSPHTLCSRKVSRSDIKAQARGPSELLKLQGPGQPQAGSLPELVKRTSPFKTNRTTQNYNPWVLETTPEAEARLVRNKPMVEKGSRKLFRSRTCLLLPQLSPPPSIFALWLLELTAPSLLFSQALVPAPCWMGRVGSSTHPCSIGGGKQGSCCLLGCSCSDPAPALHQLSQIATLQPDRTSASLPPSPMVALLIKGPGVKPRAQADPFLNAEWDHAWQLDVPCSQSWEETEVLREGCCLWPHSLDTPGPGLPDWNPQGWPVWPRVGPLPLQRLAAPFLTLPAPPPARRADSRGGCSPPTWMRGRGSLTAHIWRPGCTRHPPPAAFGSTRGRRLGAAHRVPSGQDCRQGQGHMRPPGLSARPCPTVDSAKMCSRTGPPLREGTVQSGEHRREGLSGWPRRVVISVLTTERRRRLCRRAGPREAQPVAFQGPSSLLCLTFQEPAYLGRVSLINHSGYKAGWAGGCATCCGWMAGQPPAQKALVLAGGTWRGGVGPECGHCCCSGPLGSPQEPERRGAHVLGSSSYDHPHPRQDWGPRQEGRPSCTWMWLRTWAPALICRQCDNSKGQQTLSAPGTWGGLLLLLFNETTEDPICGAFRGLALLLGPPHNQLCLPREAGPPSPLVLSSQLRGRGSGDQDSGTPANGSSPPLPSPPGTFLLATSSQAHSSPGAGGPGQPASLLTRSGSASCPPVCLSQMLREGLLLQNPPFSPLPCPLQQRFWGEFGKGGGRKGRLFMVTECLGASPPLCAPAHRTLVTAQESHSDGVMGLGQEPSQDTGDLTHNYCVLLDLEAGNAEGGWEFPSSFLEWLSPRAPDSWDQKMSSRIPPRLLLPLLLLLPALRPRVQGCPSGCQCNQPQTVFCTARQGTTVPHDVPPDTVGLYIFENGITTLHVGSFASLPGLQLLDLSQNQIASLPGGVFQPLANLSNLDLTANRLREITNDTFRGLRRLERLYLGKNRIHHIQPGAFDALDHLLELKLQDNELRVLPPLRLPRLLLLDLSHNSLPALEPDSLDTANVEALRLAGLGLQRLDEGLFGRLRNLHDLDVADNQLERVPPAIRGLRGLTRLRLAGNTRIAQLRPEDLAGLVALQELDLSNLSLQALPHELSGLFPRLRLLAAARNPFNCVCPLSWFGPWVRESRVALASPEETRCHFPPKNAGRLLLDLDYADFGCPATTTTRPTVPTTRPTVWEPTFPPSSPAPTWFSPTEPATEAQSLPSDVPPTVGLAPWPQDCPASICLNGGTCHLGPRGHLECLCPEGFTGLYCDSRVRQGPRPSPAPATPRPPQPLPLGIEPASPTSLRVGLQRYLQGSPVQLRSLRLTYRNLSGPDKRPVTLRLPASLAEYTVTQLRPNATYSICVRPLGAGRVPEGEEACGEARTPPAARSNHSPVTQAREGNLPLLIAPALAAVLLAVLAAVGAAICVRRGRAAAAVAQGKGQVGPGAGPLDQAPRQLRVVGKPHLEGLSVRCRSWATRGPANRGPSLLNPTSKPGSDGPPRPRKFSDPNEDTSGLGLCDPSLDLGVTQLECLKDGVSPILCNMQPPGWGGPCRVLVTQARGCEAPHPREALGGQEQRESGVRDGVCGPASAPGMFLRHGPTVPGLGGGRVARRIGIKGQHLRGETPLLSRHQALVSIPGGSRDGSRTTSNRRAERDWGDACGRHWPRGPSKVPPQGQPCPTRPLWVVLDQATRMAQAGRPCSQPPALATGRGLGGEAAQILNDKNPLVGGEGGAEPGLLGVVQLAEAWYPCDAPFLSALGMYPGFPETPEVGVFSRKPQAKVGAGPGILHSALAWISDRYMAPFPVTLGQEGSLPEAPCPCPSMGHGPWPPASPQREGGSPARPGEQALWLWELMSAQSSGFNYRLLRVLAREGRRRVVGHSGQRVVAVGLGSGGSSPGGFPVGLGPIRGTALARPALPFSGPVKGAIVGLGAQRKGAGHSCQSSQKRYLGVPSDEGLRDERRAGGVVDQAKMPLLPRDWGRCGEMPAPTAGSSLPQALCHPSYTCSHCRPNKPYTKENLRPGEHLLPGPGEIASLGLEGLLRAAEATRQGEGLPISREHTGIGRHLGMKKQSPSPSLHPAQACCWGTSTEAQLLWLQLPLCPGAGYLRQVVFLHVRGTSCSISPGPAGNPCLQTAQGPAHRNPALQRGPDALLFPSWPVSSWGAGEAIGGSRDEGPWEGGALGPILGEDKEGHTHTIATADTLHFPLSVQFTQQGALPSGSQGGQGIRHLSGQPRGWHASLASTSFVEGWRVPAPPPRAWAQWGNGQDWGTEGAGHWPGRPSGSDLRNSRPRWPCEAILNCYNYRVSLGQWHHGVWASLTPPGATLGLGRDCSPGVEPGRQEVVGAWVPFPGWASSLSLQGGWPVRKGAIWPGRGTRKPGNSDSSSAEGPGNIPLSHLLCAFKEGRGSQLHLPHLQNRPFQLPSLSLGYERGWKWKITAALTVTLLWGLSAGVALAGALTTVFPALDTALAAPEAWTASLAVKQKRKGLDGYPRTLFLPGYGSQQGTREPRLSGPSQGGPPGAWAVPAQSWLKPGPQGHHHKPSCTHFQDHGRMRYICTSRLLTPPSPQPIQDNQGEAHGLGGGGLIEAAGPRPASICHWSLQTYQPTCPHITLHPPHHHSLSFLVSVPSPNAKTHQYKPLGGSLPHHQQCAFLDTIWALNILQPSQHARHSYLGEVSRRRAGYPRASLHAHASARRGQREAQRGLSFRPQGSPGIQGLRTQPGTGALSPEQSWESIMPGRESLGFHVTRDKGRFPPWTLVPGGGPTTVPRVRLSYCKWNLPVFSSRRSPGALRPGCTQGRIWTGLEPASPRSLVQGPCSSGRSHTWLKPVDTRCSWVPVHTSRPSLLRQEMVLNHRGLLGGATHLRAPRRIGGARSVPPRSQGGTALHPEGRPGQPAWAQSPSSHRALTGLRTVVRPCPCRCPRGGSRLPVTGCCEDRLRPHVTGAGLPQSTMQIEGLQVLLLPSNAARGPRRGTVPGRAEKCPSSPSCSAGAASRKASWALGRRGEFTLRAALSPGPRQQGAEGARGNANSSLPTKDPVTKNSSPQTVASFLQASHGRGVAVKSWRSAPAPAHGGRPQRGRPSETAPCVLQGAFLTSPFPPTANPGLTSPSPRKRGCGVKGEGQPRPRSPRVSQKCQKGSCPLFGVQMSHVSSRPDGSCHIPTAFMHSIDVQASPWPGAGLTHPSQTESHPLELKLWSQTALVKALPLSASYQDELRNIPVYTGEAPRVVFGTPSRGTSTCEEGRQSQHWGQGRGGGVQGLQGLQAAKAFSSRGTGWGWHTPWPTPPTFLLHTWRNRETRGPERGSHLPQIAQQDSHCQLPLRGDRGTARRQQSLDQEEPRKPAAPKHHVFPSNEVPRGNQAAGQGGVGWCVLLTPQLSTLALGLGGHGPKEADPSALAMGTPSSFYPGVTGSPSNGGGVAKDPLRPPFVIRSLEHLDTLSQEALVVIPKPAGQALGSPSHKELGILLSTPTREQEGLRPGRACPAQGRQEQAHTRHSSHGAAKSPSLLPRQHFLRGPGLLPRVRGVVRGPSPVVRPLPLIHTPPKPGSVLGSRCWPLPGLPDTRGALQPPLATRQASRSLTVPGCPLSCGCYFSGTAMAAGSGVPLPPGPWHSKGAAERPGALESNGLNLPLPPSHHPLLCAQVTRGGAKNSQGRKPQALCPTSRLWGQTPSKKALPEGLSPDLAPGLTPTLAASSSFTNRSQVWARCPGGRQHSRPRCPRTSKRSTGTVPGVGRGWEPPTLFPGLLSPENPFRGAPSRTRSSPSLFSERGAPWMAATAVSTSAPSLSLLLEEEEEEGRKEEKAQARGAGLRQGQAGAGMEVPGAMPWSLGRKGPPEKAGGGGLSLPPPAEPGIPLPGKDWRRAAEGYSEAHCSYLHCREVQTAPPPATGQRTQNQPHQKHGQAGAETTSAGLGSPFPARIGTDHTVLGKKLLLAGRGEAPCLLVGFRLVDYPQPQVRNKSLIRDPGTSLSHPRPSASLRPQLLREALNHSSKRNPLAMREPTAWPLHLKGHMHPMHSRTHKPNTLGPPTPAVRLEGCRRWGPCFLWLLHNWPLLTVPGRVGGDEGLKEGEEPGCTPPCDQSWTLPGPKTRFPERASSSGSHLPGDPPRPRQASARGTGGACPHPHLLEPLGPQPSPAAHTTHLGDLRLSSGVKDPQLLETESTFRAGRVSGACLSPPSLGTNVHRAGNTHQGDPSPDQFLFSQQRAGPLSCPSHPHRELRDKSSHFLSTY</sequence>
<proteinExistence type="predicted"/>
<evidence type="ECO:0000256" key="6">
    <source>
        <dbReference type="ARBA" id="ARBA00022737"/>
    </source>
</evidence>
<comment type="subunit">
    <text evidence="12">Interacts with TGFB1, TGFB2 and TGFB3.</text>
</comment>
<feature type="compositionally biased region" description="Basic and acidic residues" evidence="16">
    <location>
        <begin position="1337"/>
        <end position="1351"/>
    </location>
</feature>
<dbReference type="SUPFAM" id="SSF49265">
    <property type="entry name" value="Fibronectin type III"/>
    <property type="match status" value="1"/>
</dbReference>
<feature type="compositionally biased region" description="Low complexity" evidence="16">
    <location>
        <begin position="4616"/>
        <end position="4629"/>
    </location>
</feature>
<dbReference type="Gene3D" id="2.10.25.10">
    <property type="entry name" value="Laminin"/>
    <property type="match status" value="1"/>
</dbReference>
<comment type="function">
    <text evidence="11">May act as an inhibitor of TGF-beta signaling.</text>
</comment>
<evidence type="ECO:0000256" key="14">
    <source>
        <dbReference type="ARBA" id="ARBA00077293"/>
    </source>
</evidence>
<feature type="region of interest" description="Disordered" evidence="16">
    <location>
        <begin position="4108"/>
        <end position="4171"/>
    </location>
</feature>
<dbReference type="SMART" id="SM00365">
    <property type="entry name" value="LRR_SD22"/>
    <property type="match status" value="5"/>
</dbReference>
<feature type="compositionally biased region" description="Basic and acidic residues" evidence="16">
    <location>
        <begin position="307"/>
        <end position="316"/>
    </location>
</feature>